<dbReference type="OrthoDB" id="9815130at2"/>
<dbReference type="Proteomes" id="UP000199400">
    <property type="component" value="Unassembled WGS sequence"/>
</dbReference>
<dbReference type="InterPro" id="IPR050214">
    <property type="entry name" value="Cys_Synth/Cystath_Beta-Synth"/>
</dbReference>
<dbReference type="Gene3D" id="3.40.50.1100">
    <property type="match status" value="2"/>
</dbReference>
<sequence>MLPTGREQLLTDLRPARAVRTDSIVDLVGNTPLVRLHHIERDAPGVEIWAKCEFCNPAGSVKDRAALRIVRDALERGLLRPGVRLIDSTSGNTGIAYAMVGAALGVPVTLVMPENVSAPRKQVTTAYGVEIVYSSPMEGSDGAIRLAHELVEREPDRWHYADQYKNPNNPLAHYHTTAPEIWQQTGGRVTHFVTGIGTSGTVVGTSRRLHELDPAIRCIAIQPDDAMHGLEGMKHLPSSIVPAIYDPSVLDDTIWMPTDEGWDMAERLAKEEGLFVGHSSGGNVAGALRVAKQLSAEGRRGVVVTILCDRGDRYFVPLRWEKRYLW</sequence>
<organism evidence="5 6">
    <name type="scientific">Nannocystis exedens</name>
    <dbReference type="NCBI Taxonomy" id="54"/>
    <lineage>
        <taxon>Bacteria</taxon>
        <taxon>Pseudomonadati</taxon>
        <taxon>Myxococcota</taxon>
        <taxon>Polyangia</taxon>
        <taxon>Nannocystales</taxon>
        <taxon>Nannocystaceae</taxon>
        <taxon>Nannocystis</taxon>
    </lineage>
</organism>
<dbReference type="InterPro" id="IPR001216">
    <property type="entry name" value="P-phosphate_BS"/>
</dbReference>
<evidence type="ECO:0000259" key="4">
    <source>
        <dbReference type="Pfam" id="PF00291"/>
    </source>
</evidence>
<feature type="domain" description="Tryptophan synthase beta chain-like PALP" evidence="4">
    <location>
        <begin position="26"/>
        <end position="309"/>
    </location>
</feature>
<proteinExistence type="inferred from homology"/>
<dbReference type="CDD" id="cd01561">
    <property type="entry name" value="CBS_like"/>
    <property type="match status" value="1"/>
</dbReference>
<comment type="cofactor">
    <cofactor evidence="1">
        <name>pyridoxal 5'-phosphate</name>
        <dbReference type="ChEBI" id="CHEBI:597326"/>
    </cofactor>
</comment>
<keyword evidence="3" id="KW-0663">Pyridoxal phosphate</keyword>
<dbReference type="Pfam" id="PF00291">
    <property type="entry name" value="PALP"/>
    <property type="match status" value="1"/>
</dbReference>
<evidence type="ECO:0000256" key="2">
    <source>
        <dbReference type="ARBA" id="ARBA00007103"/>
    </source>
</evidence>
<evidence type="ECO:0000313" key="6">
    <source>
        <dbReference type="Proteomes" id="UP000199400"/>
    </source>
</evidence>
<dbReference type="GO" id="GO:0016765">
    <property type="term" value="F:transferase activity, transferring alkyl or aryl (other than methyl) groups"/>
    <property type="evidence" value="ECO:0007669"/>
    <property type="project" value="UniProtKB-ARBA"/>
</dbReference>
<dbReference type="RefSeq" id="WP_096332805.1">
    <property type="nucleotide sequence ID" value="NZ_FOMX01000011.1"/>
</dbReference>
<keyword evidence="6" id="KW-1185">Reference proteome</keyword>
<dbReference type="EMBL" id="FOMX01000011">
    <property type="protein sequence ID" value="SFE27210.1"/>
    <property type="molecule type" value="Genomic_DNA"/>
</dbReference>
<protein>
    <submittedName>
        <fullName evidence="5">Cysteine synthase</fullName>
    </submittedName>
</protein>
<dbReference type="InterPro" id="IPR036052">
    <property type="entry name" value="TrpB-like_PALP_sf"/>
</dbReference>
<name>A0A1I1ZA52_9BACT</name>
<dbReference type="PROSITE" id="PS00901">
    <property type="entry name" value="CYS_SYNTHASE"/>
    <property type="match status" value="1"/>
</dbReference>
<accession>A0A1I1ZA52</accession>
<dbReference type="GO" id="GO:0006535">
    <property type="term" value="P:cysteine biosynthetic process from serine"/>
    <property type="evidence" value="ECO:0007669"/>
    <property type="project" value="InterPro"/>
</dbReference>
<evidence type="ECO:0000313" key="5">
    <source>
        <dbReference type="EMBL" id="SFE27210.1"/>
    </source>
</evidence>
<dbReference type="InterPro" id="IPR001926">
    <property type="entry name" value="TrpB-like_PALP"/>
</dbReference>
<comment type="similarity">
    <text evidence="2">Belongs to the cysteine synthase/cystathionine beta-synthase family.</text>
</comment>
<gene>
    <name evidence="5" type="ORF">SAMN02745121_03652</name>
</gene>
<dbReference type="AlphaFoldDB" id="A0A1I1ZA52"/>
<dbReference type="FunFam" id="3.40.50.1100:FF:000003">
    <property type="entry name" value="Cystathionine beta-synthase"/>
    <property type="match status" value="1"/>
</dbReference>
<dbReference type="SUPFAM" id="SSF53686">
    <property type="entry name" value="Tryptophan synthase beta subunit-like PLP-dependent enzymes"/>
    <property type="match status" value="1"/>
</dbReference>
<reference evidence="6" key="1">
    <citation type="submission" date="2016-10" db="EMBL/GenBank/DDBJ databases">
        <authorList>
            <person name="Varghese N."/>
            <person name="Submissions S."/>
        </authorList>
    </citation>
    <scope>NUCLEOTIDE SEQUENCE [LARGE SCALE GENOMIC DNA]</scope>
    <source>
        <strain evidence="6">ATCC 25963</strain>
    </source>
</reference>
<evidence type="ECO:0000256" key="1">
    <source>
        <dbReference type="ARBA" id="ARBA00001933"/>
    </source>
</evidence>
<dbReference type="STRING" id="54.SAMN02745121_03652"/>
<dbReference type="PANTHER" id="PTHR10314">
    <property type="entry name" value="CYSTATHIONINE BETA-SYNTHASE"/>
    <property type="match status" value="1"/>
</dbReference>
<evidence type="ECO:0000256" key="3">
    <source>
        <dbReference type="ARBA" id="ARBA00022898"/>
    </source>
</evidence>